<name>A0A381ULB8_9ZZZZ</name>
<dbReference type="Gene3D" id="3.10.450.50">
    <property type="match status" value="1"/>
</dbReference>
<accession>A0A381ULB8</accession>
<gene>
    <name evidence="1" type="ORF">METZ01_LOCUS81809</name>
</gene>
<reference evidence="1" key="1">
    <citation type="submission" date="2018-05" db="EMBL/GenBank/DDBJ databases">
        <authorList>
            <person name="Lanie J.A."/>
            <person name="Ng W.-L."/>
            <person name="Kazmierczak K.M."/>
            <person name="Andrzejewski T.M."/>
            <person name="Davidsen T.M."/>
            <person name="Wayne K.J."/>
            <person name="Tettelin H."/>
            <person name="Glass J.I."/>
            <person name="Rusch D."/>
            <person name="Podicherti R."/>
            <person name="Tsui H.-C.T."/>
            <person name="Winkler M.E."/>
        </authorList>
    </citation>
    <scope>NUCLEOTIDE SEQUENCE</scope>
</reference>
<dbReference type="AlphaFoldDB" id="A0A381ULB8"/>
<evidence type="ECO:0008006" key="2">
    <source>
        <dbReference type="Google" id="ProtNLM"/>
    </source>
</evidence>
<sequence length="176" mass="20400">MSTLQQEVEEFFEQYSQRWNSQDYSSLSELWDREDDLPMYRPMEVANFIQGWPTLEKYWNPIPGKKIIEGLWNAYTNLVPKLVGPDVAVVTFDLEWDLKPPGPSKAISGTDPGMAVLSRKSEGWRMVAYVEACMAPGAYIRKMFERQVRPDFVAFLEKQAGGKKTHEPDAREEIWF</sequence>
<evidence type="ECO:0000313" key="1">
    <source>
        <dbReference type="EMBL" id="SVA28955.1"/>
    </source>
</evidence>
<protein>
    <recommendedName>
        <fullName evidence="2">SnoaL-like domain-containing protein</fullName>
    </recommendedName>
</protein>
<proteinExistence type="predicted"/>
<dbReference type="EMBL" id="UINC01006672">
    <property type="protein sequence ID" value="SVA28955.1"/>
    <property type="molecule type" value="Genomic_DNA"/>
</dbReference>
<dbReference type="InterPro" id="IPR032710">
    <property type="entry name" value="NTF2-like_dom_sf"/>
</dbReference>
<organism evidence="1">
    <name type="scientific">marine metagenome</name>
    <dbReference type="NCBI Taxonomy" id="408172"/>
    <lineage>
        <taxon>unclassified sequences</taxon>
        <taxon>metagenomes</taxon>
        <taxon>ecological metagenomes</taxon>
    </lineage>
</organism>
<dbReference type="SUPFAM" id="SSF54427">
    <property type="entry name" value="NTF2-like"/>
    <property type="match status" value="1"/>
</dbReference>